<dbReference type="SUPFAM" id="SSF48557">
    <property type="entry name" value="L-aspartase-like"/>
    <property type="match status" value="1"/>
</dbReference>
<evidence type="ECO:0000313" key="4">
    <source>
        <dbReference type="EMBL" id="QND72086.1"/>
    </source>
</evidence>
<proteinExistence type="inferred from homology"/>
<dbReference type="Pfam" id="PF10397">
    <property type="entry name" value="ADSL_C"/>
    <property type="match status" value="1"/>
</dbReference>
<dbReference type="AlphaFoldDB" id="A0A7G6TZA4"/>
<evidence type="ECO:0000256" key="1">
    <source>
        <dbReference type="ARBA" id="ARBA00034772"/>
    </source>
</evidence>
<dbReference type="PRINTS" id="PR00145">
    <property type="entry name" value="ARGSUCLYASE"/>
</dbReference>
<comment type="similarity">
    <text evidence="1">Belongs to the class-II fumarase/aspartase family.</text>
</comment>
<feature type="domain" description="Adenylosuccinate lyase C-terminal" evidence="3">
    <location>
        <begin position="366"/>
        <end position="445"/>
    </location>
</feature>
<dbReference type="Proteomes" id="UP000515291">
    <property type="component" value="Chromosome"/>
</dbReference>
<dbReference type="EC" id="5.5.1.2" evidence="2"/>
<keyword evidence="4" id="KW-0413">Isomerase</keyword>
<dbReference type="InterPro" id="IPR000362">
    <property type="entry name" value="Fumarate_lyase_fam"/>
</dbReference>
<dbReference type="RefSeq" id="WP_184518307.1">
    <property type="nucleotide sequence ID" value="NZ_CP050292.1"/>
</dbReference>
<dbReference type="InterPro" id="IPR008948">
    <property type="entry name" value="L-Aspartase-like"/>
</dbReference>
<dbReference type="CDD" id="cd01597">
    <property type="entry name" value="pCLME"/>
    <property type="match status" value="1"/>
</dbReference>
<dbReference type="EMBL" id="CP050292">
    <property type="protein sequence ID" value="QND72086.1"/>
    <property type="molecule type" value="Genomic_DNA"/>
</dbReference>
<dbReference type="InterPro" id="IPR012789">
    <property type="entry name" value="Protocat_PcaB-like"/>
</dbReference>
<evidence type="ECO:0000259" key="3">
    <source>
        <dbReference type="SMART" id="SM00998"/>
    </source>
</evidence>
<dbReference type="InterPro" id="IPR020557">
    <property type="entry name" value="Fumarate_lyase_CS"/>
</dbReference>
<dbReference type="Pfam" id="PF00206">
    <property type="entry name" value="Lyase_1"/>
    <property type="match status" value="1"/>
</dbReference>
<evidence type="ECO:0000313" key="5">
    <source>
        <dbReference type="Proteomes" id="UP000515291"/>
    </source>
</evidence>
<dbReference type="SMART" id="SM00998">
    <property type="entry name" value="ADSL_C"/>
    <property type="match status" value="1"/>
</dbReference>
<dbReference type="Gene3D" id="1.10.40.30">
    <property type="entry name" value="Fumarase/aspartase (C-terminal domain)"/>
    <property type="match status" value="1"/>
</dbReference>
<protein>
    <recommendedName>
        <fullName evidence="2">3-carboxy-cis,cis-muconate cycloisomerase</fullName>
        <ecNumber evidence="2">5.5.1.2</ecNumber>
    </recommendedName>
</protein>
<dbReference type="PRINTS" id="PR00149">
    <property type="entry name" value="FUMRATELYASE"/>
</dbReference>
<reference evidence="5" key="1">
    <citation type="journal article" date="2020" name="Mol. Plant Microbe">
        <title>Rhizobial microsymbionts of the narrowly endemic Oxytropis species growing in Kamchatka are characterized by significant genetic diversity and possess a set of genes that are associated with T3SS and T6SS secretion systems and can affect the development of symbiosis.</title>
        <authorList>
            <person name="Safronova V."/>
            <person name="Guro P."/>
            <person name="Sazanova A."/>
            <person name="Kuznetsova I."/>
            <person name="Belimov A."/>
            <person name="Yakubov V."/>
            <person name="Chirak E."/>
            <person name="Afonin A."/>
            <person name="Gogolev Y."/>
            <person name="Andronov E."/>
            <person name="Tikhonovich I."/>
        </authorList>
    </citation>
    <scope>NUCLEOTIDE SEQUENCE [LARGE SCALE GENOMIC DNA]</scope>
    <source>
        <strain evidence="5">581</strain>
    </source>
</reference>
<dbReference type="GO" id="GO:0019619">
    <property type="term" value="P:3,4-dihydroxybenzoate catabolic process"/>
    <property type="evidence" value="ECO:0007669"/>
    <property type="project" value="InterPro"/>
</dbReference>
<dbReference type="KEGG" id="trb:HB776_13275"/>
<dbReference type="InterPro" id="IPR022761">
    <property type="entry name" value="Fumarate_lyase_N"/>
</dbReference>
<dbReference type="PANTHER" id="PTHR43172:SF2">
    <property type="entry name" value="ADENYLOSUCCINATE LYASE C-TERMINAL DOMAIN-CONTAINING PROTEIN"/>
    <property type="match status" value="1"/>
</dbReference>
<dbReference type="NCBIfam" id="NF006554">
    <property type="entry name" value="PRK09053.1"/>
    <property type="match status" value="1"/>
</dbReference>
<dbReference type="NCBIfam" id="TIGR02426">
    <property type="entry name" value="protocat_pcaB"/>
    <property type="match status" value="1"/>
</dbReference>
<dbReference type="PANTHER" id="PTHR43172">
    <property type="entry name" value="ADENYLOSUCCINATE LYASE"/>
    <property type="match status" value="1"/>
</dbReference>
<organism evidence="4 5">
    <name type="scientific">Tardiphaga robiniae</name>
    <dbReference type="NCBI Taxonomy" id="943830"/>
    <lineage>
        <taxon>Bacteria</taxon>
        <taxon>Pseudomonadati</taxon>
        <taxon>Pseudomonadota</taxon>
        <taxon>Alphaproteobacteria</taxon>
        <taxon>Hyphomicrobiales</taxon>
        <taxon>Nitrobacteraceae</taxon>
        <taxon>Tardiphaga</taxon>
    </lineage>
</organism>
<accession>A0A7G6TZA4</accession>
<dbReference type="Gene3D" id="1.20.200.10">
    <property type="entry name" value="Fumarase/aspartase (Central domain)"/>
    <property type="match status" value="1"/>
</dbReference>
<sequence length="449" mass="47112">MSTSLSPLLAPLLSSPAMRAVCDDTAHLQHMLDFEAALARAEAAVGVIPASAVAAIETACKADQFDLAALAEAATRSGNLAIPLVKTLTAKVAKADAEAARYVHWGATSQDVIDSATMLGLRAAIDALLADLDRAIAGFAALAIKHRNTAVVARTWLQHALPMPFGLKLAEYASALHRSRLRLKRLRAEGLALQFGGAAGTLAALGDKGLVVAEQLAKELQLPLPDAPWHTHRDRIAEAASVMAILSGSCGKIARDVSLMMQTDVGEAFEPSGEGRGGSSTMPHKRNPVASASALGAATMAPNLAATIFAAQIQDHERSAGPWHAEWPTLPTLLLVTSGALAAIVDMAEGLEVDAERMRSNLDTTHGLIMAEAVTFALAEKLGKSDAHHLVEAATKRAVAEKKHLRDVLTADPKVSAQLSAAAIAKLFEPIDYQGISQALIDRQLASLR</sequence>
<name>A0A7G6TZA4_9BRAD</name>
<dbReference type="PROSITE" id="PS00163">
    <property type="entry name" value="FUMARATE_LYASES"/>
    <property type="match status" value="1"/>
</dbReference>
<dbReference type="GO" id="GO:0047472">
    <property type="term" value="F:3-carboxy-cis,cis-muconate cycloisomerase activity"/>
    <property type="evidence" value="ECO:0007669"/>
    <property type="project" value="UniProtKB-UniRule"/>
</dbReference>
<dbReference type="GO" id="GO:0016829">
    <property type="term" value="F:lyase activity"/>
    <property type="evidence" value="ECO:0007669"/>
    <property type="project" value="UniProtKB-ARBA"/>
</dbReference>
<dbReference type="InterPro" id="IPR019468">
    <property type="entry name" value="AdenyloSucc_lyase_C"/>
</dbReference>
<evidence type="ECO:0000256" key="2">
    <source>
        <dbReference type="NCBIfam" id="TIGR02426"/>
    </source>
</evidence>
<gene>
    <name evidence="4" type="ORF">HB776_13275</name>
</gene>